<dbReference type="Proteomes" id="UP000008710">
    <property type="component" value="Chromosome"/>
</dbReference>
<feature type="region of interest" description="Disordered" evidence="1">
    <location>
        <begin position="1"/>
        <end position="24"/>
    </location>
</feature>
<dbReference type="EMBL" id="CP000431">
    <property type="protein sequence ID" value="ABG92263.1"/>
    <property type="molecule type" value="Genomic_DNA"/>
</dbReference>
<name>Q0SJM3_RHOJR</name>
<dbReference type="HOGENOM" id="CLU_2094956_0_0_11"/>
<organism evidence="2 3">
    <name type="scientific">Rhodococcus jostii (strain RHA1)</name>
    <dbReference type="NCBI Taxonomy" id="101510"/>
    <lineage>
        <taxon>Bacteria</taxon>
        <taxon>Bacillati</taxon>
        <taxon>Actinomycetota</taxon>
        <taxon>Actinomycetes</taxon>
        <taxon>Mycobacteriales</taxon>
        <taxon>Nocardiaceae</taxon>
        <taxon>Rhodococcus</taxon>
    </lineage>
</organism>
<evidence type="ECO:0000313" key="3">
    <source>
        <dbReference type="Proteomes" id="UP000008710"/>
    </source>
</evidence>
<gene>
    <name evidence="2" type="ordered locus">RHA1_ro00427</name>
</gene>
<sequence length="116" mass="12436">MAIVGSGPSGCYAAESSRRGGLPRRDARYSVGLIRFGVAPDSSGDQDGTPISPFMRWKRCWRARSRVPPGYVAREASASSPPRGRHAGSIEAMTATIVEEFSTTSAPPGERRNALR</sequence>
<reference evidence="3" key="1">
    <citation type="journal article" date="2006" name="Proc. Natl. Acad. Sci. U.S.A.">
        <title>The complete genome of Rhodococcus sp. RHA1 provides insights into a catabolic powerhouse.</title>
        <authorList>
            <person name="McLeod M.P."/>
            <person name="Warren R.L."/>
            <person name="Hsiao W.W.L."/>
            <person name="Araki N."/>
            <person name="Myhre M."/>
            <person name="Fernandes C."/>
            <person name="Miyazawa D."/>
            <person name="Wong W."/>
            <person name="Lillquist A.L."/>
            <person name="Wang D."/>
            <person name="Dosanjh M."/>
            <person name="Hara H."/>
            <person name="Petrescu A."/>
            <person name="Morin R.D."/>
            <person name="Yang G."/>
            <person name="Stott J.M."/>
            <person name="Schein J.E."/>
            <person name="Shin H."/>
            <person name="Smailus D."/>
            <person name="Siddiqui A.S."/>
            <person name="Marra M.A."/>
            <person name="Jones S.J.M."/>
            <person name="Holt R."/>
            <person name="Brinkman F.S.L."/>
            <person name="Miyauchi K."/>
            <person name="Fukuda M."/>
            <person name="Davies J.E."/>
            <person name="Mohn W.W."/>
            <person name="Eltis L.D."/>
        </authorList>
    </citation>
    <scope>NUCLEOTIDE SEQUENCE [LARGE SCALE GENOMIC DNA]</scope>
    <source>
        <strain evidence="3">RHA1</strain>
    </source>
</reference>
<accession>Q0SJM3</accession>
<evidence type="ECO:0000256" key="1">
    <source>
        <dbReference type="SAM" id="MobiDB-lite"/>
    </source>
</evidence>
<protein>
    <submittedName>
        <fullName evidence="2">Uncharacterized protein</fullName>
    </submittedName>
</protein>
<dbReference type="AlphaFoldDB" id="Q0SJM3"/>
<evidence type="ECO:0000313" key="2">
    <source>
        <dbReference type="EMBL" id="ABG92263.1"/>
    </source>
</evidence>
<dbReference type="Gene3D" id="3.40.50.720">
    <property type="entry name" value="NAD(P)-binding Rossmann-like Domain"/>
    <property type="match status" value="1"/>
</dbReference>
<feature type="region of interest" description="Disordered" evidence="1">
    <location>
        <begin position="71"/>
        <end position="116"/>
    </location>
</feature>
<dbReference type="KEGG" id="rha:RHA1_ro00427"/>
<proteinExistence type="predicted"/>